<organism evidence="9 10">
    <name type="scientific">Roseimaritima ulvae</name>
    <dbReference type="NCBI Taxonomy" id="980254"/>
    <lineage>
        <taxon>Bacteria</taxon>
        <taxon>Pseudomonadati</taxon>
        <taxon>Planctomycetota</taxon>
        <taxon>Planctomycetia</taxon>
        <taxon>Pirellulales</taxon>
        <taxon>Pirellulaceae</taxon>
        <taxon>Roseimaritima</taxon>
    </lineage>
</organism>
<evidence type="ECO:0000256" key="6">
    <source>
        <dbReference type="SAM" id="MobiDB-lite"/>
    </source>
</evidence>
<evidence type="ECO:0000256" key="1">
    <source>
        <dbReference type="ARBA" id="ARBA00022485"/>
    </source>
</evidence>
<keyword evidence="2" id="KW-0479">Metal-binding</keyword>
<evidence type="ECO:0000256" key="4">
    <source>
        <dbReference type="ARBA" id="ARBA00023004"/>
    </source>
</evidence>
<dbReference type="InterPro" id="IPR018490">
    <property type="entry name" value="cNMP-bd_dom_sf"/>
</dbReference>
<dbReference type="KEGG" id="rul:UC8_22940"/>
<feature type="domain" description="Cyclic nucleotide-binding" evidence="7">
    <location>
        <begin position="235"/>
        <end position="336"/>
    </location>
</feature>
<feature type="region of interest" description="Disordered" evidence="6">
    <location>
        <begin position="389"/>
        <end position="421"/>
    </location>
</feature>
<protein>
    <submittedName>
        <fullName evidence="9">Electron transport protein HydN</fullName>
    </submittedName>
</protein>
<name>A0A5B9QMG3_9BACT</name>
<dbReference type="SUPFAM" id="SSF51206">
    <property type="entry name" value="cAMP-binding domain-like"/>
    <property type="match status" value="1"/>
</dbReference>
<dbReference type="RefSeq" id="WP_068142572.1">
    <property type="nucleotide sequence ID" value="NZ_CP042914.1"/>
</dbReference>
<dbReference type="SUPFAM" id="SSF54862">
    <property type="entry name" value="4Fe-4S ferredoxins"/>
    <property type="match status" value="1"/>
</dbReference>
<sequence length="606" mass="67087">MQPSATAINVRRPQRWDEPFDPSMADSEVAWLLTRTPFAQMSPKTFPPSTPLEGILRNDCCIRRYLPGQVVVREGDYGNSAFLVLSGSVRAMLKNLPPEQLGRTPPQPMSWKQALRQLWRRPAFAETREPSSINAAQFPRVAEVDDRQGIFLQDFDGVLQNHKTLELSVGDLFGEVAAMFRSPRTATVIADSESTLLEIRWQGLRLLRRDKPFTQQLEQHFRAHWLKKHLQETPQLRYLPAEQLQRVADAVGMQSFGRIEWNAQFQKSRKLPAAEQIESEPLVAAENHLPTDLILIRAGFARLCQQHGAGHQTSAYLGKGQLFGFEEIAHNALRPAGAPPVPLQQSLRAVGFLDTLHIPLEVVAEHVLPFVRKAELPRPITLIRRTGIEPIKGPGAQPGQSGTQPGPTVSPTGRPSGEDELPTGLLEFIVQNRLNNGRQAMMVDLHRCTRCDDCVKACATAHDGNPRFARIGASHQRLQFVQACMHCMDPVCMIGCPTGAIARNPATGTVSVHEPICIGCGTCAAACPYQNIQMVEVRDPQGRFYRDEKTELPILKATKCDMCQTQPSGPACAAACPHDALVRIDLSNVDSLRDWLGQRGVAEGEV</sequence>
<dbReference type="InterPro" id="IPR000595">
    <property type="entry name" value="cNMP-bd_dom"/>
</dbReference>
<evidence type="ECO:0000256" key="5">
    <source>
        <dbReference type="ARBA" id="ARBA00023014"/>
    </source>
</evidence>
<dbReference type="Gene3D" id="3.30.70.20">
    <property type="match status" value="2"/>
</dbReference>
<gene>
    <name evidence="9" type="primary">hydN</name>
    <name evidence="9" type="ORF">UC8_22940</name>
</gene>
<reference evidence="9 10" key="1">
    <citation type="submission" date="2019-08" db="EMBL/GenBank/DDBJ databases">
        <title>Deep-cultivation of Planctomycetes and their phenomic and genomic characterization uncovers novel biology.</title>
        <authorList>
            <person name="Wiegand S."/>
            <person name="Jogler M."/>
            <person name="Boedeker C."/>
            <person name="Pinto D."/>
            <person name="Vollmers J."/>
            <person name="Rivas-Marin E."/>
            <person name="Kohn T."/>
            <person name="Peeters S.H."/>
            <person name="Heuer A."/>
            <person name="Rast P."/>
            <person name="Oberbeckmann S."/>
            <person name="Bunk B."/>
            <person name="Jeske O."/>
            <person name="Meyerdierks A."/>
            <person name="Storesund J.E."/>
            <person name="Kallscheuer N."/>
            <person name="Luecker S."/>
            <person name="Lage O.M."/>
            <person name="Pohl T."/>
            <person name="Merkel B.J."/>
            <person name="Hornburger P."/>
            <person name="Mueller R.-W."/>
            <person name="Bruemmer F."/>
            <person name="Labrenz M."/>
            <person name="Spormann A.M."/>
            <person name="Op den Camp H."/>
            <person name="Overmann J."/>
            <person name="Amann R."/>
            <person name="Jetten M.S.M."/>
            <person name="Mascher T."/>
            <person name="Medema M.H."/>
            <person name="Devos D.P."/>
            <person name="Kaster A.-K."/>
            <person name="Ovreas L."/>
            <person name="Rohde M."/>
            <person name="Galperin M.Y."/>
            <person name="Jogler C."/>
        </authorList>
    </citation>
    <scope>NUCLEOTIDE SEQUENCE [LARGE SCALE GENOMIC DNA]</scope>
    <source>
        <strain evidence="9 10">UC8</strain>
    </source>
</reference>
<dbReference type="OrthoDB" id="9810688at2"/>
<proteinExistence type="predicted"/>
<dbReference type="GO" id="GO:0051539">
    <property type="term" value="F:4 iron, 4 sulfur cluster binding"/>
    <property type="evidence" value="ECO:0007669"/>
    <property type="project" value="UniProtKB-KW"/>
</dbReference>
<dbReference type="InterPro" id="IPR017896">
    <property type="entry name" value="4Fe4S_Fe-S-bd"/>
</dbReference>
<keyword evidence="4" id="KW-0408">Iron</keyword>
<dbReference type="AlphaFoldDB" id="A0A5B9QMG3"/>
<dbReference type="PROSITE" id="PS51379">
    <property type="entry name" value="4FE4S_FER_2"/>
    <property type="match status" value="2"/>
</dbReference>
<evidence type="ECO:0000259" key="8">
    <source>
        <dbReference type="PROSITE" id="PS51379"/>
    </source>
</evidence>
<dbReference type="InterPro" id="IPR017900">
    <property type="entry name" value="4Fe4S_Fe_S_CS"/>
</dbReference>
<evidence type="ECO:0000313" key="10">
    <source>
        <dbReference type="Proteomes" id="UP000325286"/>
    </source>
</evidence>
<accession>A0A5B9QMG3</accession>
<evidence type="ECO:0000259" key="7">
    <source>
        <dbReference type="PROSITE" id="PS50042"/>
    </source>
</evidence>
<keyword evidence="10" id="KW-1185">Reference proteome</keyword>
<dbReference type="PROSITE" id="PS00198">
    <property type="entry name" value="4FE4S_FER_1"/>
    <property type="match status" value="1"/>
</dbReference>
<evidence type="ECO:0000313" key="9">
    <source>
        <dbReference type="EMBL" id="QEG40287.1"/>
    </source>
</evidence>
<dbReference type="Proteomes" id="UP000325286">
    <property type="component" value="Chromosome"/>
</dbReference>
<dbReference type="PANTHER" id="PTHR42859">
    <property type="entry name" value="OXIDOREDUCTASE"/>
    <property type="match status" value="1"/>
</dbReference>
<evidence type="ECO:0000256" key="3">
    <source>
        <dbReference type="ARBA" id="ARBA00022737"/>
    </source>
</evidence>
<keyword evidence="1" id="KW-0004">4Fe-4S</keyword>
<dbReference type="GO" id="GO:0046872">
    <property type="term" value="F:metal ion binding"/>
    <property type="evidence" value="ECO:0007669"/>
    <property type="project" value="UniProtKB-KW"/>
</dbReference>
<feature type="domain" description="Cyclic nucleotide-binding" evidence="7">
    <location>
        <begin position="63"/>
        <end position="207"/>
    </location>
</feature>
<dbReference type="CDD" id="cd16367">
    <property type="entry name" value="DMSOR_beta_like"/>
    <property type="match status" value="1"/>
</dbReference>
<feature type="compositionally biased region" description="Polar residues" evidence="6">
    <location>
        <begin position="398"/>
        <end position="413"/>
    </location>
</feature>
<dbReference type="PANTHER" id="PTHR42859:SF17">
    <property type="entry name" value="ELECTRON TRANSPORT PROTEIN HYDN-RELATED"/>
    <property type="match status" value="1"/>
</dbReference>
<keyword evidence="5" id="KW-0411">Iron-sulfur</keyword>
<keyword evidence="3" id="KW-0677">Repeat</keyword>
<dbReference type="InterPro" id="IPR050294">
    <property type="entry name" value="RnfB_subfamily"/>
</dbReference>
<dbReference type="PROSITE" id="PS50042">
    <property type="entry name" value="CNMP_BINDING_3"/>
    <property type="match status" value="2"/>
</dbReference>
<dbReference type="InterPro" id="IPR014710">
    <property type="entry name" value="RmlC-like_jellyroll"/>
</dbReference>
<feature type="domain" description="4Fe-4S ferredoxin-type" evidence="8">
    <location>
        <begin position="439"/>
        <end position="467"/>
    </location>
</feature>
<feature type="domain" description="4Fe-4S ferredoxin-type" evidence="8">
    <location>
        <begin position="508"/>
        <end position="537"/>
    </location>
</feature>
<dbReference type="EMBL" id="CP042914">
    <property type="protein sequence ID" value="QEG40287.1"/>
    <property type="molecule type" value="Genomic_DNA"/>
</dbReference>
<dbReference type="Gene3D" id="2.60.120.10">
    <property type="entry name" value="Jelly Rolls"/>
    <property type="match status" value="2"/>
</dbReference>
<dbReference type="Pfam" id="PF12838">
    <property type="entry name" value="Fer4_7"/>
    <property type="match status" value="1"/>
</dbReference>
<evidence type="ECO:0000256" key="2">
    <source>
        <dbReference type="ARBA" id="ARBA00022723"/>
    </source>
</evidence>
<dbReference type="CDD" id="cd00038">
    <property type="entry name" value="CAP_ED"/>
    <property type="match status" value="1"/>
</dbReference>